<gene>
    <name evidence="3" type="ORF">TRUGW13939_06788</name>
</gene>
<evidence type="ECO:0000256" key="2">
    <source>
        <dbReference type="SAM" id="MobiDB-lite"/>
    </source>
</evidence>
<dbReference type="Gene3D" id="2.40.70.10">
    <property type="entry name" value="Acid Proteases"/>
    <property type="match status" value="1"/>
</dbReference>
<proteinExistence type="predicted"/>
<feature type="compositionally biased region" description="Basic and acidic residues" evidence="2">
    <location>
        <begin position="598"/>
        <end position="613"/>
    </location>
</feature>
<dbReference type="EMBL" id="CP055900">
    <property type="protein sequence ID" value="QKX59651.1"/>
    <property type="molecule type" value="Genomic_DNA"/>
</dbReference>
<evidence type="ECO:0000313" key="3">
    <source>
        <dbReference type="EMBL" id="QKX59651.1"/>
    </source>
</evidence>
<keyword evidence="4" id="KW-1185">Reference proteome</keyword>
<dbReference type="InterPro" id="IPR021109">
    <property type="entry name" value="Peptidase_aspartic_dom_sf"/>
</dbReference>
<feature type="region of interest" description="Disordered" evidence="2">
    <location>
        <begin position="125"/>
        <end position="144"/>
    </location>
</feature>
<name>A0A7H8R1U8_TALRU</name>
<dbReference type="GeneID" id="55994281"/>
<feature type="compositionally biased region" description="Low complexity" evidence="2">
    <location>
        <begin position="321"/>
        <end position="333"/>
    </location>
</feature>
<accession>A0A7H8R1U8</accession>
<reference evidence="4" key="1">
    <citation type="submission" date="2020-06" db="EMBL/GenBank/DDBJ databases">
        <title>A chromosome-scale genome assembly of Talaromyces rugulosus W13939.</title>
        <authorList>
            <person name="Wang B."/>
            <person name="Guo L."/>
            <person name="Ye K."/>
            <person name="Wang L."/>
        </authorList>
    </citation>
    <scope>NUCLEOTIDE SEQUENCE [LARGE SCALE GENOMIC DNA]</scope>
    <source>
        <strain evidence="4">W13939</strain>
    </source>
</reference>
<feature type="region of interest" description="Disordered" evidence="2">
    <location>
        <begin position="595"/>
        <end position="618"/>
    </location>
</feature>
<feature type="region of interest" description="Disordered" evidence="2">
    <location>
        <begin position="310"/>
        <end position="350"/>
    </location>
</feature>
<dbReference type="Proteomes" id="UP000509510">
    <property type="component" value="Chromosome III"/>
</dbReference>
<dbReference type="RefSeq" id="XP_035345828.1">
    <property type="nucleotide sequence ID" value="XM_035489935.1"/>
</dbReference>
<dbReference type="AlphaFoldDB" id="A0A7H8R1U8"/>
<keyword evidence="1" id="KW-0175">Coiled coil</keyword>
<evidence type="ECO:0000256" key="1">
    <source>
        <dbReference type="SAM" id="Coils"/>
    </source>
</evidence>
<sequence length="638" mass="72857">MARPSTADGRQHGESASNDDVGEPSRRLTVNLEELKLGDVPEGPLNKDEFLELCRSDPGGLFEGLFQHLSMQEKRLEEALAESSNNDTEEIDSMREEIQNLKSNLADHRQAMSELITERDAAIANTSPAGGDHKKKTTKLPDGQLLSDGIDPKYESWEIDVENKLEANADHYPTALARMAYVKGMCKGEAANHLLPRFRKDSAQRYQDVGDIFEHLRTIYMDENRVINAKMELRRLAMRDSKFQIFLSKFTLLAQEAGLALSEWKEELYHKLSFDMQRAMIKESTDPMVSYQTFVQGCHTTANRLEQIAEGERRARSRGIGSSKGHSQGGHQSNTSGGSKPKNEAPQPQLSWEEKKKLMSEDKCFNCKLSGHRADNMTVSIQLAKNGYSICTKALADTGANGFAFLDVFLAEKLARHFQTYTVPVSEPCGVRGYDGKTVEPVTHLMILTLVVDGRMQRHLPFLLVRLGRHDVILGRMWLEKYNVLVDCRNRRLLWPEDVSLKDQMEREQFIRMPKTILRRNGPVNLEHQADMERRDRLMEEPVPLLQPEPQRKAPAVTGRTQRTQSRMELQKMEKSLTIRERHRTLWQYQGSVTSCQSDEKPTSPTLRKKDVWNGHSNHRSCRIPSLCEKQDYRCLHD</sequence>
<protein>
    <submittedName>
        <fullName evidence="3">Uncharacterized protein</fullName>
    </submittedName>
</protein>
<organism evidence="3 4">
    <name type="scientific">Talaromyces rugulosus</name>
    <name type="common">Penicillium rugulosum</name>
    <dbReference type="NCBI Taxonomy" id="121627"/>
    <lineage>
        <taxon>Eukaryota</taxon>
        <taxon>Fungi</taxon>
        <taxon>Dikarya</taxon>
        <taxon>Ascomycota</taxon>
        <taxon>Pezizomycotina</taxon>
        <taxon>Eurotiomycetes</taxon>
        <taxon>Eurotiomycetidae</taxon>
        <taxon>Eurotiales</taxon>
        <taxon>Trichocomaceae</taxon>
        <taxon>Talaromyces</taxon>
        <taxon>Talaromyces sect. Islandici</taxon>
    </lineage>
</organism>
<dbReference type="OrthoDB" id="4365667at2759"/>
<dbReference type="KEGG" id="trg:TRUGW13939_06788"/>
<feature type="region of interest" description="Disordered" evidence="2">
    <location>
        <begin position="1"/>
        <end position="25"/>
    </location>
</feature>
<feature type="coiled-coil region" evidence="1">
    <location>
        <begin position="84"/>
        <end position="118"/>
    </location>
</feature>
<dbReference type="CDD" id="cd00303">
    <property type="entry name" value="retropepsin_like"/>
    <property type="match status" value="1"/>
</dbReference>
<evidence type="ECO:0000313" key="4">
    <source>
        <dbReference type="Proteomes" id="UP000509510"/>
    </source>
</evidence>